<dbReference type="SUPFAM" id="SSF52058">
    <property type="entry name" value="L domain-like"/>
    <property type="match status" value="2"/>
</dbReference>
<keyword evidence="2" id="KW-0677">Repeat</keyword>
<dbReference type="SMART" id="SM00364">
    <property type="entry name" value="LRR_BAC"/>
    <property type="match status" value="9"/>
</dbReference>
<organism evidence="4 5">
    <name type="scientific">Phytophthora megakarya</name>
    <dbReference type="NCBI Taxonomy" id="4795"/>
    <lineage>
        <taxon>Eukaryota</taxon>
        <taxon>Sar</taxon>
        <taxon>Stramenopiles</taxon>
        <taxon>Oomycota</taxon>
        <taxon>Peronosporomycetes</taxon>
        <taxon>Peronosporales</taxon>
        <taxon>Peronosporaceae</taxon>
        <taxon>Phytophthora</taxon>
    </lineage>
</organism>
<evidence type="ECO:0000259" key="3">
    <source>
        <dbReference type="Pfam" id="PF23598"/>
    </source>
</evidence>
<sequence>MGAAVSTKALEQFDAALKDSETTKRLVVRDCELLVLPPKDLERTIHLRELRLEHAKLKQLPASFGCLLLLERLSLSNNHLETLPLSFHKFQRLEELDLSCNKLRSLLGNFCNLGALRRLFMYDNALKKLPREFGALSSLEMLDVHNNRLWKLPKSFPCLAKLTRVDFSRNKLRKLPEAFGNLSALRICSLGRNVLSELPPFFGMLGSLEVLTLSYNALYKLPASFVDLISLTNLSLTGNRIESFPGPQFSGLKTLVTLTYSENRLRQWQPGEKIFVLEDDIPDNEQVIEEDVDGEVDELSNVFSNPLSPLENIQYLDLSDNALIVLPRQGWNRLTVLVHLKLSRNRLQKLPSEIGKLPKLQRLDIAANKLEFLPLTLFSTKTLAFLDAHQNSLQTLPDNVGECEALVRLVLTKNRELHGLPSSFCCLSRLEELRVDKACFLALDDAVTAFCRKLAFFSAE</sequence>
<evidence type="ECO:0000313" key="5">
    <source>
        <dbReference type="Proteomes" id="UP000198211"/>
    </source>
</evidence>
<dbReference type="PRINTS" id="PR00019">
    <property type="entry name" value="LEURICHRPT"/>
</dbReference>
<dbReference type="AlphaFoldDB" id="A0A225W940"/>
<dbReference type="InterPro" id="IPR032675">
    <property type="entry name" value="LRR_dom_sf"/>
</dbReference>
<reference evidence="5" key="1">
    <citation type="submission" date="2017-03" db="EMBL/GenBank/DDBJ databases">
        <title>Phytopthora megakarya and P. palmivora, two closely related causual agents of cacao black pod achieved similar genome size and gene model numbers by different mechanisms.</title>
        <authorList>
            <person name="Ali S."/>
            <person name="Shao J."/>
            <person name="Larry D.J."/>
            <person name="Kronmiller B."/>
            <person name="Shen D."/>
            <person name="Strem M.D."/>
            <person name="Melnick R.L."/>
            <person name="Guiltinan M.J."/>
            <person name="Tyler B.M."/>
            <person name="Meinhardt L.W."/>
            <person name="Bailey B.A."/>
        </authorList>
    </citation>
    <scope>NUCLEOTIDE SEQUENCE [LARGE SCALE GENOMIC DNA]</scope>
    <source>
        <strain evidence="5">zdho120</strain>
    </source>
</reference>
<proteinExistence type="predicted"/>
<protein>
    <submittedName>
        <fullName evidence="4">Putative LRR protein</fullName>
    </submittedName>
</protein>
<dbReference type="InterPro" id="IPR050216">
    <property type="entry name" value="LRR_domain-containing"/>
</dbReference>
<dbReference type="GO" id="GO:0005737">
    <property type="term" value="C:cytoplasm"/>
    <property type="evidence" value="ECO:0007669"/>
    <property type="project" value="TreeGrafter"/>
</dbReference>
<name>A0A225W940_9STRA</name>
<dbReference type="PANTHER" id="PTHR48051:SF1">
    <property type="entry name" value="RAS SUPPRESSOR PROTEIN 1"/>
    <property type="match status" value="1"/>
</dbReference>
<dbReference type="EMBL" id="NBNE01001558">
    <property type="protein sequence ID" value="OWZ13517.1"/>
    <property type="molecule type" value="Genomic_DNA"/>
</dbReference>
<evidence type="ECO:0000256" key="1">
    <source>
        <dbReference type="ARBA" id="ARBA00022614"/>
    </source>
</evidence>
<dbReference type="OrthoDB" id="203703at2759"/>
<evidence type="ECO:0000256" key="2">
    <source>
        <dbReference type="ARBA" id="ARBA00022737"/>
    </source>
</evidence>
<evidence type="ECO:0000313" key="4">
    <source>
        <dbReference type="EMBL" id="OWZ13517.1"/>
    </source>
</evidence>
<dbReference type="SMART" id="SM00369">
    <property type="entry name" value="LRR_TYP"/>
    <property type="match status" value="13"/>
</dbReference>
<feature type="domain" description="Disease resistance R13L4/SHOC-2-like LRR" evidence="3">
    <location>
        <begin position="87"/>
        <end position="186"/>
    </location>
</feature>
<dbReference type="PANTHER" id="PTHR48051">
    <property type="match status" value="1"/>
</dbReference>
<dbReference type="InterPro" id="IPR003591">
    <property type="entry name" value="Leu-rich_rpt_typical-subtyp"/>
</dbReference>
<dbReference type="Gene3D" id="3.80.10.10">
    <property type="entry name" value="Ribonuclease Inhibitor"/>
    <property type="match status" value="3"/>
</dbReference>
<gene>
    <name evidence="4" type="ORF">PHMEG_00013142</name>
</gene>
<comment type="caution">
    <text evidence="4">The sequence shown here is derived from an EMBL/GenBank/DDBJ whole genome shotgun (WGS) entry which is preliminary data.</text>
</comment>
<accession>A0A225W940</accession>
<dbReference type="InterPro" id="IPR001611">
    <property type="entry name" value="Leu-rich_rpt"/>
</dbReference>
<dbReference type="STRING" id="4795.A0A225W940"/>
<dbReference type="Pfam" id="PF13855">
    <property type="entry name" value="LRR_8"/>
    <property type="match status" value="2"/>
</dbReference>
<dbReference type="Proteomes" id="UP000198211">
    <property type="component" value="Unassembled WGS sequence"/>
</dbReference>
<dbReference type="Pfam" id="PF23598">
    <property type="entry name" value="LRR_14"/>
    <property type="match status" value="1"/>
</dbReference>
<keyword evidence="5" id="KW-1185">Reference proteome</keyword>
<dbReference type="InterPro" id="IPR055414">
    <property type="entry name" value="LRR_R13L4/SHOC2-like"/>
</dbReference>
<dbReference type="PROSITE" id="PS51450">
    <property type="entry name" value="LRR"/>
    <property type="match status" value="2"/>
</dbReference>
<keyword evidence="1" id="KW-0433">Leucine-rich repeat</keyword>